<dbReference type="Proteomes" id="UP000826722">
    <property type="component" value="Chromosome"/>
</dbReference>
<dbReference type="PROSITE" id="PS51257">
    <property type="entry name" value="PROKAR_LIPOPROTEIN"/>
    <property type="match status" value="1"/>
</dbReference>
<evidence type="ECO:0000313" key="2">
    <source>
        <dbReference type="EMBL" id="BCM24704.1"/>
    </source>
</evidence>
<dbReference type="RefSeq" id="WP_221765207.1">
    <property type="nucleotide sequence ID" value="NZ_AP024110.1"/>
</dbReference>
<accession>A0A8D5JW40</accession>
<keyword evidence="3" id="KW-1185">Reference proteome</keyword>
<evidence type="ECO:0008006" key="4">
    <source>
        <dbReference type="Google" id="ProtNLM"/>
    </source>
</evidence>
<reference evidence="2" key="1">
    <citation type="journal article" date="2021" name="Arch. Microbiol.">
        <title>Methyloradius palustris gen. nov., sp. nov., a methanol-oxidizing bacterium isolated from snow.</title>
        <authorList>
            <person name="Miyadera T."/>
            <person name="Kojima H."/>
            <person name="Fukui M."/>
        </authorList>
    </citation>
    <scope>NUCLEOTIDE SEQUENCE</scope>
    <source>
        <strain evidence="2">Zm11</strain>
    </source>
</reference>
<gene>
    <name evidence="2" type="ORF">ZMTM_09630</name>
</gene>
<evidence type="ECO:0000256" key="1">
    <source>
        <dbReference type="SAM" id="SignalP"/>
    </source>
</evidence>
<dbReference type="EMBL" id="AP024110">
    <property type="protein sequence ID" value="BCM24704.1"/>
    <property type="molecule type" value="Genomic_DNA"/>
</dbReference>
<dbReference type="KEGG" id="mpau:ZMTM_09630"/>
<feature type="chain" id="PRO_5034590294" description="Lipoprotein" evidence="1">
    <location>
        <begin position="21"/>
        <end position="80"/>
    </location>
</feature>
<feature type="signal peptide" evidence="1">
    <location>
        <begin position="1"/>
        <end position="20"/>
    </location>
</feature>
<protein>
    <recommendedName>
        <fullName evidence="4">Lipoprotein</fullName>
    </recommendedName>
</protein>
<dbReference type="AlphaFoldDB" id="A0A8D5JW40"/>
<evidence type="ECO:0000313" key="3">
    <source>
        <dbReference type="Proteomes" id="UP000826722"/>
    </source>
</evidence>
<proteinExistence type="predicted"/>
<keyword evidence="1" id="KW-0732">Signal</keyword>
<organism evidence="2 3">
    <name type="scientific">Methyloradius palustris</name>
    <dbReference type="NCBI Taxonomy" id="2778876"/>
    <lineage>
        <taxon>Bacteria</taxon>
        <taxon>Pseudomonadati</taxon>
        <taxon>Pseudomonadota</taxon>
        <taxon>Betaproteobacteria</taxon>
        <taxon>Nitrosomonadales</taxon>
        <taxon>Methylophilaceae</taxon>
        <taxon>Methyloradius</taxon>
    </lineage>
</organism>
<sequence length="80" mass="8728">MKSSAYVSAMLISLTLTGCGAFSSTKPVNRPSQEVNCSGFADWQVCDAKAARLCESGYDTMSKEENLVTQKRLMHFACKP</sequence>
<name>A0A8D5JW40_9PROT</name>